<keyword evidence="1" id="KW-0812">Transmembrane</keyword>
<evidence type="ECO:0000313" key="2">
    <source>
        <dbReference type="EMBL" id="WAR20221.1"/>
    </source>
</evidence>
<gene>
    <name evidence="2" type="ORF">MAR_002059</name>
</gene>
<sequence>MGIPGADLVHQEHLMIEETVFAITAQFVKTQDAANVLTGLSLLMELDRHDEILPCTTENDRVCTKNSQMDSAQSEVISIETEVADNDEFNTHTRLVLVATCTTILFAFLIVLLAWTLQTYRHFADRRLHDMWIYGKGGVSVIGKSNDVNGMYPIVFKDELL</sequence>
<accession>A0ABY7FGZ6</accession>
<name>A0ABY7FGZ6_MYAAR</name>
<dbReference type="EMBL" id="CP111022">
    <property type="protein sequence ID" value="WAR20221.1"/>
    <property type="molecule type" value="Genomic_DNA"/>
</dbReference>
<feature type="non-terminal residue" evidence="2">
    <location>
        <position position="1"/>
    </location>
</feature>
<evidence type="ECO:0000256" key="1">
    <source>
        <dbReference type="SAM" id="Phobius"/>
    </source>
</evidence>
<dbReference type="Proteomes" id="UP001164746">
    <property type="component" value="Chromosome 11"/>
</dbReference>
<proteinExistence type="predicted"/>
<protein>
    <submittedName>
        <fullName evidence="2">Uncharacterized protein</fullName>
    </submittedName>
</protein>
<feature type="transmembrane region" description="Helical" evidence="1">
    <location>
        <begin position="95"/>
        <end position="117"/>
    </location>
</feature>
<keyword evidence="1" id="KW-1133">Transmembrane helix</keyword>
<keyword evidence="3" id="KW-1185">Reference proteome</keyword>
<reference evidence="2" key="1">
    <citation type="submission" date="2022-11" db="EMBL/GenBank/DDBJ databases">
        <title>Centuries of genome instability and evolution in soft-shell clam transmissible cancer (bioRxiv).</title>
        <authorList>
            <person name="Hart S.F.M."/>
            <person name="Yonemitsu M.A."/>
            <person name="Giersch R.M."/>
            <person name="Beal B.F."/>
            <person name="Arriagada G."/>
            <person name="Davis B.W."/>
            <person name="Ostrander E.A."/>
            <person name="Goff S.P."/>
            <person name="Metzger M.J."/>
        </authorList>
    </citation>
    <scope>NUCLEOTIDE SEQUENCE</scope>
    <source>
        <strain evidence="2">MELC-2E11</strain>
        <tissue evidence="2">Siphon/mantle</tissue>
    </source>
</reference>
<organism evidence="2 3">
    <name type="scientific">Mya arenaria</name>
    <name type="common">Soft-shell clam</name>
    <dbReference type="NCBI Taxonomy" id="6604"/>
    <lineage>
        <taxon>Eukaryota</taxon>
        <taxon>Metazoa</taxon>
        <taxon>Spiralia</taxon>
        <taxon>Lophotrochozoa</taxon>
        <taxon>Mollusca</taxon>
        <taxon>Bivalvia</taxon>
        <taxon>Autobranchia</taxon>
        <taxon>Heteroconchia</taxon>
        <taxon>Euheterodonta</taxon>
        <taxon>Imparidentia</taxon>
        <taxon>Neoheterodontei</taxon>
        <taxon>Myida</taxon>
        <taxon>Myoidea</taxon>
        <taxon>Myidae</taxon>
        <taxon>Mya</taxon>
    </lineage>
</organism>
<evidence type="ECO:0000313" key="3">
    <source>
        <dbReference type="Proteomes" id="UP001164746"/>
    </source>
</evidence>
<keyword evidence="1" id="KW-0472">Membrane</keyword>